<reference evidence="1" key="2">
    <citation type="journal article" date="2015" name="Fish Shellfish Immunol.">
        <title>Early steps in the European eel (Anguilla anguilla)-Vibrio vulnificus interaction in the gills: Role of the RtxA13 toxin.</title>
        <authorList>
            <person name="Callol A."/>
            <person name="Pajuelo D."/>
            <person name="Ebbesson L."/>
            <person name="Teles M."/>
            <person name="MacKenzie S."/>
            <person name="Amaro C."/>
        </authorList>
    </citation>
    <scope>NUCLEOTIDE SEQUENCE</scope>
</reference>
<accession>A0A0E9XHS1</accession>
<protein>
    <submittedName>
        <fullName evidence="1">Uncharacterized protein</fullName>
    </submittedName>
</protein>
<sequence>MFSFEYQHQIKHSYQNGNTYLKLIINTFYFV</sequence>
<dbReference type="EMBL" id="GBXM01007202">
    <property type="protein sequence ID" value="JAI01376.1"/>
    <property type="molecule type" value="Transcribed_RNA"/>
</dbReference>
<reference evidence="1" key="1">
    <citation type="submission" date="2014-11" db="EMBL/GenBank/DDBJ databases">
        <authorList>
            <person name="Amaro Gonzalez C."/>
        </authorList>
    </citation>
    <scope>NUCLEOTIDE SEQUENCE</scope>
</reference>
<organism evidence="1">
    <name type="scientific">Anguilla anguilla</name>
    <name type="common">European freshwater eel</name>
    <name type="synonym">Muraena anguilla</name>
    <dbReference type="NCBI Taxonomy" id="7936"/>
    <lineage>
        <taxon>Eukaryota</taxon>
        <taxon>Metazoa</taxon>
        <taxon>Chordata</taxon>
        <taxon>Craniata</taxon>
        <taxon>Vertebrata</taxon>
        <taxon>Euteleostomi</taxon>
        <taxon>Actinopterygii</taxon>
        <taxon>Neopterygii</taxon>
        <taxon>Teleostei</taxon>
        <taxon>Anguilliformes</taxon>
        <taxon>Anguillidae</taxon>
        <taxon>Anguilla</taxon>
    </lineage>
</organism>
<evidence type="ECO:0000313" key="1">
    <source>
        <dbReference type="EMBL" id="JAI01376.1"/>
    </source>
</evidence>
<proteinExistence type="predicted"/>
<name>A0A0E9XHS1_ANGAN</name>
<dbReference type="AlphaFoldDB" id="A0A0E9XHS1"/>